<dbReference type="AlphaFoldDB" id="A0A484W5D5"/>
<proteinExistence type="predicted"/>
<organism evidence="1 2">
    <name type="scientific">Enterobacter cancerogenus</name>
    <dbReference type="NCBI Taxonomy" id="69218"/>
    <lineage>
        <taxon>Bacteria</taxon>
        <taxon>Pseudomonadati</taxon>
        <taxon>Pseudomonadota</taxon>
        <taxon>Gammaproteobacteria</taxon>
        <taxon>Enterobacterales</taxon>
        <taxon>Enterobacteriaceae</taxon>
        <taxon>Enterobacter</taxon>
        <taxon>Enterobacter cloacae complex</taxon>
    </lineage>
</organism>
<dbReference type="Pfam" id="PF16966">
    <property type="entry name" value="Porin_8"/>
    <property type="match status" value="1"/>
</dbReference>
<sequence length="71" mass="7804">MESNLVNNAYGYRDSSGQWVDQSDRTGYGFTMTWDGLKTDAENGVVVNLNTAYLDAADETDFTSAINGLWA</sequence>
<accession>A0A484W5D5</accession>
<dbReference type="EMBL" id="CAADIW010000002">
    <property type="protein sequence ID" value="VFS06739.1"/>
    <property type="molecule type" value="Genomic_DNA"/>
</dbReference>
<protein>
    <submittedName>
        <fullName evidence="1">Glycoporin</fullName>
    </submittedName>
</protein>
<name>A0A484W5D5_9ENTR</name>
<reference evidence="1 2" key="1">
    <citation type="submission" date="2019-03" db="EMBL/GenBank/DDBJ databases">
        <authorList>
            <consortium name="Pathogen Informatics"/>
        </authorList>
    </citation>
    <scope>NUCLEOTIDE SEQUENCE [LARGE SCALE GENOMIC DNA]</scope>
    <source>
        <strain evidence="1 2">NCTC12126</strain>
    </source>
</reference>
<dbReference type="InterPro" id="IPR016963">
    <property type="entry name" value="Glycoporin_RafY"/>
</dbReference>
<dbReference type="Proteomes" id="UP000351155">
    <property type="component" value="Unassembled WGS sequence"/>
</dbReference>
<evidence type="ECO:0000313" key="1">
    <source>
        <dbReference type="EMBL" id="VFS06739.1"/>
    </source>
</evidence>
<gene>
    <name evidence="1" type="ORF">NCTC12126_00239</name>
</gene>
<evidence type="ECO:0000313" key="2">
    <source>
        <dbReference type="Proteomes" id="UP000351155"/>
    </source>
</evidence>